<reference evidence="4 5" key="1">
    <citation type="submission" date="2022-04" db="EMBL/GenBank/DDBJ databases">
        <title>Gracilibacillus sp. isolated from saltern.</title>
        <authorList>
            <person name="Won M."/>
            <person name="Lee C.-M."/>
            <person name="Woen H.-Y."/>
            <person name="Kwon S.-W."/>
        </authorList>
    </citation>
    <scope>NUCLEOTIDE SEQUENCE [LARGE SCALE GENOMIC DNA]</scope>
    <source>
        <strain evidence="4 5">SSPM10-3</strain>
    </source>
</reference>
<evidence type="ECO:0000313" key="4">
    <source>
        <dbReference type="EMBL" id="UOQ87145.1"/>
    </source>
</evidence>
<proteinExistence type="predicted"/>
<evidence type="ECO:0000256" key="2">
    <source>
        <dbReference type="SAM" id="Phobius"/>
    </source>
</evidence>
<dbReference type="PANTHER" id="PTHR30383:SF27">
    <property type="entry name" value="SPORE GERMINATION LIPASE LIPC"/>
    <property type="match status" value="1"/>
</dbReference>
<dbReference type="EMBL" id="CP095071">
    <property type="protein sequence ID" value="UOQ87145.1"/>
    <property type="molecule type" value="Genomic_DNA"/>
</dbReference>
<dbReference type="Proteomes" id="UP000831537">
    <property type="component" value="Chromosome"/>
</dbReference>
<name>A0ABY4GS02_9BACI</name>
<keyword evidence="4" id="KW-0378">Hydrolase</keyword>
<dbReference type="InterPro" id="IPR036514">
    <property type="entry name" value="SGNH_hydro_sf"/>
</dbReference>
<feature type="region of interest" description="Disordered" evidence="1">
    <location>
        <begin position="28"/>
        <end position="66"/>
    </location>
</feature>
<dbReference type="CDD" id="cd04506">
    <property type="entry name" value="SGNH_hydrolase_YpmR_like"/>
    <property type="match status" value="1"/>
</dbReference>
<dbReference type="InterPro" id="IPR051532">
    <property type="entry name" value="Ester_Hydrolysis_Enzymes"/>
</dbReference>
<gene>
    <name evidence="4" type="ORF">MUN87_09800</name>
</gene>
<dbReference type="RefSeq" id="WP_244747586.1">
    <property type="nucleotide sequence ID" value="NZ_CP095071.1"/>
</dbReference>
<protein>
    <submittedName>
        <fullName evidence="4">SGNH/GDSL hydrolase family protein</fullName>
    </submittedName>
</protein>
<keyword evidence="2" id="KW-0812">Transmembrane</keyword>
<dbReference type="Gene3D" id="3.40.50.1110">
    <property type="entry name" value="SGNH hydrolase"/>
    <property type="match status" value="1"/>
</dbReference>
<keyword evidence="2" id="KW-0472">Membrane</keyword>
<feature type="domain" description="SGNH hydrolase-type esterase" evidence="3">
    <location>
        <begin position="87"/>
        <end position="277"/>
    </location>
</feature>
<evidence type="ECO:0000259" key="3">
    <source>
        <dbReference type="Pfam" id="PF13472"/>
    </source>
</evidence>
<feature type="compositionally biased region" description="Acidic residues" evidence="1">
    <location>
        <begin position="44"/>
        <end position="62"/>
    </location>
</feature>
<dbReference type="SUPFAM" id="SSF52266">
    <property type="entry name" value="SGNH hydrolase"/>
    <property type="match status" value="1"/>
</dbReference>
<dbReference type="InterPro" id="IPR013830">
    <property type="entry name" value="SGNH_hydro"/>
</dbReference>
<organism evidence="4 5">
    <name type="scientific">Gracilibacillus salinarum</name>
    <dbReference type="NCBI Taxonomy" id="2932255"/>
    <lineage>
        <taxon>Bacteria</taxon>
        <taxon>Bacillati</taxon>
        <taxon>Bacillota</taxon>
        <taxon>Bacilli</taxon>
        <taxon>Bacillales</taxon>
        <taxon>Bacillaceae</taxon>
        <taxon>Gracilibacillus</taxon>
    </lineage>
</organism>
<dbReference type="Pfam" id="PF13472">
    <property type="entry name" value="Lipase_GDSL_2"/>
    <property type="match status" value="1"/>
</dbReference>
<evidence type="ECO:0000256" key="1">
    <source>
        <dbReference type="SAM" id="MobiDB-lite"/>
    </source>
</evidence>
<keyword evidence="5" id="KW-1185">Reference proteome</keyword>
<keyword evidence="2" id="KW-1133">Transmembrane helix</keyword>
<accession>A0ABY4GS02</accession>
<dbReference type="PANTHER" id="PTHR30383">
    <property type="entry name" value="THIOESTERASE 1/PROTEASE 1/LYSOPHOSPHOLIPASE L1"/>
    <property type="match status" value="1"/>
</dbReference>
<evidence type="ECO:0000313" key="5">
    <source>
        <dbReference type="Proteomes" id="UP000831537"/>
    </source>
</evidence>
<feature type="transmembrane region" description="Helical" evidence="2">
    <location>
        <begin position="5"/>
        <end position="24"/>
    </location>
</feature>
<dbReference type="GO" id="GO:0016787">
    <property type="term" value="F:hydrolase activity"/>
    <property type="evidence" value="ECO:0007669"/>
    <property type="project" value="UniProtKB-KW"/>
</dbReference>
<sequence length="296" mass="33999">MRKKVLMLVVLLIAAITVVVYFNWPSDPQEHSNTTDETTNNQTESEDETAEEEQTEEPEEDSSISSHVREAVMEALHFFKKDAHIVAIGDSLTQGVGDEEENGGYVGVLEEQLDNQSINVSIDNFGKRGNRTDHLLKRLEQEEIQDSLKKADTVLITIGANDIMKIMKDNFVNLTEEPFIEGRGPYGERLTAIFDKITSLQPDAKIYLIGFFNPFEQYFGEIEALNQIITRWNNKSLEVTNQFEQVQYIPMQDVFQNETENVYADDNFHPNHRGYQLIAERVITYLENNLRQAEEE</sequence>